<dbReference type="Gene3D" id="3.40.50.300">
    <property type="entry name" value="P-loop containing nucleotide triphosphate hydrolases"/>
    <property type="match status" value="1"/>
</dbReference>
<dbReference type="PANTHER" id="PTHR45766:SF6">
    <property type="entry name" value="SWI_SNF-RELATED MATRIX-ASSOCIATED ACTIN-DEPENDENT REGULATOR OF CHROMATIN SUBFAMILY A-LIKE PROTEIN 1"/>
    <property type="match status" value="1"/>
</dbReference>
<dbReference type="CDD" id="cd18793">
    <property type="entry name" value="SF2_C_SNF"/>
    <property type="match status" value="1"/>
</dbReference>
<keyword evidence="1" id="KW-0378">Hydrolase</keyword>
<dbReference type="Proteomes" id="UP000076420">
    <property type="component" value="Unassembled WGS sequence"/>
</dbReference>
<dbReference type="PANTHER" id="PTHR45766">
    <property type="entry name" value="DNA ANNEALING HELICASE AND ENDONUCLEASE ZRANB3 FAMILY MEMBER"/>
    <property type="match status" value="1"/>
</dbReference>
<dbReference type="Pfam" id="PF00176">
    <property type="entry name" value="SNF2-rel_dom"/>
    <property type="match status" value="1"/>
</dbReference>
<dbReference type="GO" id="GO:0006281">
    <property type="term" value="P:DNA repair"/>
    <property type="evidence" value="ECO:0007669"/>
    <property type="project" value="TreeGrafter"/>
</dbReference>
<evidence type="ECO:0000259" key="2">
    <source>
        <dbReference type="PROSITE" id="PS51192"/>
    </source>
</evidence>
<protein>
    <submittedName>
        <fullName evidence="4">Uncharacterized protein</fullName>
    </submittedName>
</protein>
<dbReference type="STRING" id="6526.A0A2C9LIT0"/>
<dbReference type="InterPro" id="IPR001650">
    <property type="entry name" value="Helicase_C-like"/>
</dbReference>
<dbReference type="PROSITE" id="PS51192">
    <property type="entry name" value="HELICASE_ATP_BIND_1"/>
    <property type="match status" value="1"/>
</dbReference>
<dbReference type="SMART" id="SM00487">
    <property type="entry name" value="DEXDc"/>
    <property type="match status" value="1"/>
</dbReference>
<dbReference type="InterPro" id="IPR000330">
    <property type="entry name" value="SNF2_N"/>
</dbReference>
<evidence type="ECO:0000259" key="3">
    <source>
        <dbReference type="PROSITE" id="PS51194"/>
    </source>
</evidence>
<dbReference type="Gene3D" id="3.40.50.10810">
    <property type="entry name" value="Tandem AAA-ATPase domain"/>
    <property type="match status" value="1"/>
</dbReference>
<dbReference type="AlphaFoldDB" id="A0A2C9LIT0"/>
<dbReference type="GO" id="GO:0016787">
    <property type="term" value="F:hydrolase activity"/>
    <property type="evidence" value="ECO:0007669"/>
    <property type="project" value="UniProtKB-KW"/>
</dbReference>
<accession>A0A2C9LIT0</accession>
<evidence type="ECO:0000313" key="5">
    <source>
        <dbReference type="Proteomes" id="UP000076420"/>
    </source>
</evidence>
<dbReference type="InterPro" id="IPR014001">
    <property type="entry name" value="Helicase_ATP-bd"/>
</dbReference>
<dbReference type="KEGG" id="bgt:106062003"/>
<evidence type="ECO:0000313" key="4">
    <source>
        <dbReference type="EnsemblMetazoa" id="BGLB031483-PA"/>
    </source>
</evidence>
<dbReference type="VEuPathDB" id="VectorBase:BGLAX_039692"/>
<dbReference type="VEuPathDB" id="VectorBase:BGLB031483"/>
<dbReference type="InterPro" id="IPR049730">
    <property type="entry name" value="SNF2/RAD54-like_C"/>
</dbReference>
<feature type="domain" description="Helicase C-terminal" evidence="3">
    <location>
        <begin position="510"/>
        <end position="666"/>
    </location>
</feature>
<dbReference type="GO" id="GO:0005524">
    <property type="term" value="F:ATP binding"/>
    <property type="evidence" value="ECO:0007669"/>
    <property type="project" value="InterPro"/>
</dbReference>
<dbReference type="EnsemblMetazoa" id="BGLB031483-RA">
    <property type="protein sequence ID" value="BGLB031483-PA"/>
    <property type="gene ID" value="BGLB031483"/>
</dbReference>
<dbReference type="GO" id="GO:0031297">
    <property type="term" value="P:replication fork processing"/>
    <property type="evidence" value="ECO:0007669"/>
    <property type="project" value="TreeGrafter"/>
</dbReference>
<dbReference type="InterPro" id="IPR027417">
    <property type="entry name" value="P-loop_NTPase"/>
</dbReference>
<dbReference type="InterPro" id="IPR038718">
    <property type="entry name" value="SNF2-like_sf"/>
</dbReference>
<dbReference type="Pfam" id="PF00271">
    <property type="entry name" value="Helicase_C"/>
    <property type="match status" value="1"/>
</dbReference>
<feature type="domain" description="Helicase ATP-binding" evidence="2">
    <location>
        <begin position="219"/>
        <end position="407"/>
    </location>
</feature>
<sequence>MVADFTFLERQPTLCLTSASCARKRATMLQTEPSAVVDAMRLLSGKFNDYDQDYFRLNGAPVTEYQHAQVAARLYKYAKLLPTDIGQSIISLALEHKASISNGDHAPLIIRGDAKYFLVRHVDRSNKDLVKAAAERAVGKRCLLWNIPEFPNSWAVAAKFVGALVNSGEFDLADGISESDYRAFKPASAPQAPSIDWNQLAPQRTPRPFQKEGVEFLVPALVEPGKGALLADDQGLGKTIQALMVTMVYGERLAVVCPAGVRYNWVNEIFLTHPTWTVCVLFDKARSRTLKATFGANASRIVARPDQADVIVMGYETTRQITCGNPDPHTACYHTMKYMVMPSWADTFKDRLLVCDEMHYGKNHKAKRTQAVLAVSRACRRVLAMTGTPICNRPAELWPILCAIGRNREVAGSAADFKQSYVEQGNLEELHRRLASGGWFIRRLKKDVLTELPPKQRQDLIVEMSPRQALEYESLRQGLKTQVKNGGMAKNGTCILALLTALQTKANEAKVEPIVEMLQERADEGYFTVVSCERTEPLFKIRDELAAAGVSVQLLYGGSTNSEKKQICTDFADGKIQVVLTTLAEGINLQKADCNILLDLPWSPGKVAQKEDRIHRIGQTAKVLIVRVLAASIDHHKKSVIADKADMIDIAINGGDSPHADDECLAEVVRRLVDED</sequence>
<gene>
    <name evidence="4" type="primary">106062003</name>
</gene>
<name>A0A2C9LIT0_BIOGL</name>
<reference evidence="4" key="1">
    <citation type="submission" date="2020-05" db="UniProtKB">
        <authorList>
            <consortium name="EnsemblMetazoa"/>
        </authorList>
    </citation>
    <scope>IDENTIFICATION</scope>
    <source>
        <strain evidence="4">BB02</strain>
    </source>
</reference>
<proteinExistence type="predicted"/>
<organism evidence="4 5">
    <name type="scientific">Biomphalaria glabrata</name>
    <name type="common">Bloodfluke planorb</name>
    <name type="synonym">Freshwater snail</name>
    <dbReference type="NCBI Taxonomy" id="6526"/>
    <lineage>
        <taxon>Eukaryota</taxon>
        <taxon>Metazoa</taxon>
        <taxon>Spiralia</taxon>
        <taxon>Lophotrochozoa</taxon>
        <taxon>Mollusca</taxon>
        <taxon>Gastropoda</taxon>
        <taxon>Heterobranchia</taxon>
        <taxon>Euthyneura</taxon>
        <taxon>Panpulmonata</taxon>
        <taxon>Hygrophila</taxon>
        <taxon>Lymnaeoidea</taxon>
        <taxon>Planorbidae</taxon>
        <taxon>Biomphalaria</taxon>
    </lineage>
</organism>
<dbReference type="SMART" id="SM00490">
    <property type="entry name" value="HELICc"/>
    <property type="match status" value="1"/>
</dbReference>
<evidence type="ECO:0000256" key="1">
    <source>
        <dbReference type="ARBA" id="ARBA00022801"/>
    </source>
</evidence>
<dbReference type="SUPFAM" id="SSF52540">
    <property type="entry name" value="P-loop containing nucleoside triphosphate hydrolases"/>
    <property type="match status" value="2"/>
</dbReference>
<dbReference type="PROSITE" id="PS51194">
    <property type="entry name" value="HELICASE_CTER"/>
    <property type="match status" value="1"/>
</dbReference>